<keyword evidence="5" id="KW-0472">Membrane</keyword>
<evidence type="ECO:0000256" key="3">
    <source>
        <dbReference type="ARBA" id="ARBA00022801"/>
    </source>
</evidence>
<reference evidence="7" key="1">
    <citation type="journal article" date="2020" name="mSystems">
        <title>Genome- and Community-Level Interaction Insights into Carbon Utilization and Element Cycling Functions of Hydrothermarchaeota in Hydrothermal Sediment.</title>
        <authorList>
            <person name="Zhou Z."/>
            <person name="Liu Y."/>
            <person name="Xu W."/>
            <person name="Pan J."/>
            <person name="Luo Z.H."/>
            <person name="Li M."/>
        </authorList>
    </citation>
    <scope>NUCLEOTIDE SEQUENCE [LARGE SCALE GENOMIC DNA]</scope>
    <source>
        <strain evidence="7">SpSt-906</strain>
    </source>
</reference>
<evidence type="ECO:0000256" key="5">
    <source>
        <dbReference type="SAM" id="Phobius"/>
    </source>
</evidence>
<keyword evidence="2" id="KW-0645">Protease</keyword>
<name>A0A7C3UP03_UNCW3</name>
<protein>
    <submittedName>
        <fullName evidence="7">Signal peptide peptidase SppA</fullName>
    </submittedName>
</protein>
<dbReference type="GO" id="GO:0006508">
    <property type="term" value="P:proteolysis"/>
    <property type="evidence" value="ECO:0007669"/>
    <property type="project" value="UniProtKB-KW"/>
</dbReference>
<dbReference type="InterPro" id="IPR004635">
    <property type="entry name" value="Pept_S49_SppA"/>
</dbReference>
<keyword evidence="5" id="KW-0812">Transmembrane</keyword>
<evidence type="ECO:0000256" key="2">
    <source>
        <dbReference type="ARBA" id="ARBA00022670"/>
    </source>
</evidence>
<comment type="caution">
    <text evidence="7">The sequence shown here is derived from an EMBL/GenBank/DDBJ whole genome shotgun (WGS) entry which is preliminary data.</text>
</comment>
<feature type="domain" description="Peptidase S49" evidence="6">
    <location>
        <begin position="96"/>
        <end position="246"/>
    </location>
</feature>
<keyword evidence="5" id="KW-1133">Transmembrane helix</keyword>
<organism evidence="7">
    <name type="scientific">candidate division WOR-3 bacterium</name>
    <dbReference type="NCBI Taxonomy" id="2052148"/>
    <lineage>
        <taxon>Bacteria</taxon>
        <taxon>Bacteria division WOR-3</taxon>
    </lineage>
</organism>
<dbReference type="Gene3D" id="3.90.226.10">
    <property type="entry name" value="2-enoyl-CoA Hydratase, Chain A, domain 1"/>
    <property type="match status" value="2"/>
</dbReference>
<dbReference type="SUPFAM" id="SSF52096">
    <property type="entry name" value="ClpP/crotonase"/>
    <property type="match status" value="1"/>
</dbReference>
<gene>
    <name evidence="7" type="primary">sppA</name>
    <name evidence="7" type="ORF">ENX07_02775</name>
</gene>
<keyword evidence="4" id="KW-0720">Serine protease</keyword>
<dbReference type="EMBL" id="DTMQ01000017">
    <property type="protein sequence ID" value="HGE98983.1"/>
    <property type="molecule type" value="Genomic_DNA"/>
</dbReference>
<dbReference type="InterPro" id="IPR047272">
    <property type="entry name" value="S49_SppA_C"/>
</dbReference>
<dbReference type="InterPro" id="IPR002142">
    <property type="entry name" value="Peptidase_S49"/>
</dbReference>
<dbReference type="NCBIfam" id="TIGR00706">
    <property type="entry name" value="SppA_dom"/>
    <property type="match status" value="1"/>
</dbReference>
<dbReference type="Pfam" id="PF01343">
    <property type="entry name" value="Peptidase_S49"/>
    <property type="match status" value="1"/>
</dbReference>
<dbReference type="GO" id="GO:0008236">
    <property type="term" value="F:serine-type peptidase activity"/>
    <property type="evidence" value="ECO:0007669"/>
    <property type="project" value="UniProtKB-KW"/>
</dbReference>
<dbReference type="PANTHER" id="PTHR42987">
    <property type="entry name" value="PEPTIDASE S49"/>
    <property type="match status" value="1"/>
</dbReference>
<proteinExistence type="inferred from homology"/>
<sequence>MANKILTIIAIVFLSIFFLLILLVGTLGIGRPISSFREGVAIVQVSGLLRDAQDIVRQIKNFGKEPHVKGIVVRIESPGGVVAPTQEIFEEIKEVRRKGKPVVASMGSIATSGGLYIALACDKIVANPGTLTGSIGVIMHFPILEKLLQKLGVGFETIKSDEYKDIGSPFRPMKPKERELLKEVVDDVYQEFLNRVKEERSIPWDKVKEIGDGRVFSGRKAKEFGLVDTLGGLETAIKIASEMAGIKGEPRIIQEKKILPFKLILNSLWAKLTTPVLLYLPY</sequence>
<dbReference type="CDD" id="cd07023">
    <property type="entry name" value="S49_Sppa_N_C"/>
    <property type="match status" value="1"/>
</dbReference>
<comment type="similarity">
    <text evidence="1">Belongs to the peptidase S49 family.</text>
</comment>
<evidence type="ECO:0000259" key="6">
    <source>
        <dbReference type="Pfam" id="PF01343"/>
    </source>
</evidence>
<dbReference type="Gene3D" id="6.20.330.10">
    <property type="match status" value="1"/>
</dbReference>
<feature type="transmembrane region" description="Helical" evidence="5">
    <location>
        <begin position="6"/>
        <end position="29"/>
    </location>
</feature>
<evidence type="ECO:0000256" key="4">
    <source>
        <dbReference type="ARBA" id="ARBA00022825"/>
    </source>
</evidence>
<dbReference type="PANTHER" id="PTHR42987:SF7">
    <property type="entry name" value="SIGNAL PEPTIDE PEPTIDASE SPPA-RELATED"/>
    <property type="match status" value="1"/>
</dbReference>
<evidence type="ECO:0000313" key="7">
    <source>
        <dbReference type="EMBL" id="HGE98983.1"/>
    </source>
</evidence>
<evidence type="ECO:0000256" key="1">
    <source>
        <dbReference type="ARBA" id="ARBA00008683"/>
    </source>
</evidence>
<dbReference type="AlphaFoldDB" id="A0A7C3UP03"/>
<accession>A0A7C3UP03</accession>
<keyword evidence="3" id="KW-0378">Hydrolase</keyword>
<dbReference type="InterPro" id="IPR029045">
    <property type="entry name" value="ClpP/crotonase-like_dom_sf"/>
</dbReference>